<accession>A0A382Z0E7</accession>
<organism evidence="1">
    <name type="scientific">marine metagenome</name>
    <dbReference type="NCBI Taxonomy" id="408172"/>
    <lineage>
        <taxon>unclassified sequences</taxon>
        <taxon>metagenomes</taxon>
        <taxon>ecological metagenomes</taxon>
    </lineage>
</organism>
<proteinExistence type="predicted"/>
<evidence type="ECO:0000313" key="1">
    <source>
        <dbReference type="EMBL" id="SVD88218.1"/>
    </source>
</evidence>
<dbReference type="AlphaFoldDB" id="A0A382Z0E7"/>
<reference evidence="1" key="1">
    <citation type="submission" date="2018-05" db="EMBL/GenBank/DDBJ databases">
        <authorList>
            <person name="Lanie J.A."/>
            <person name="Ng W.-L."/>
            <person name="Kazmierczak K.M."/>
            <person name="Andrzejewski T.M."/>
            <person name="Davidsen T.M."/>
            <person name="Wayne K.J."/>
            <person name="Tettelin H."/>
            <person name="Glass J.I."/>
            <person name="Rusch D."/>
            <person name="Podicherti R."/>
            <person name="Tsui H.-C.T."/>
            <person name="Winkler M.E."/>
        </authorList>
    </citation>
    <scope>NUCLEOTIDE SEQUENCE</scope>
</reference>
<name>A0A382Z0E7_9ZZZZ</name>
<sequence>MKLLTSLLFATSSFQLMAEPSEADEGLPSWIAKDVQSDSAPGTAKAFALTEAWLAKTDGIASGYLRKTPQEFISREKDLVNVFYIKRDFGYQ</sequence>
<dbReference type="EMBL" id="UINC01179505">
    <property type="protein sequence ID" value="SVD88218.1"/>
    <property type="molecule type" value="Genomic_DNA"/>
</dbReference>
<gene>
    <name evidence="1" type="ORF">METZ01_LOCUS441072</name>
</gene>
<feature type="non-terminal residue" evidence="1">
    <location>
        <position position="92"/>
    </location>
</feature>
<protein>
    <submittedName>
        <fullName evidence="1">Uncharacterized protein</fullName>
    </submittedName>
</protein>